<keyword evidence="2" id="KW-0812">Transmembrane</keyword>
<dbReference type="EMBL" id="JAODUP010000759">
    <property type="protein sequence ID" value="KAK2144408.1"/>
    <property type="molecule type" value="Genomic_DNA"/>
</dbReference>
<keyword evidence="2" id="KW-0472">Membrane</keyword>
<keyword evidence="4" id="KW-1185">Reference proteome</keyword>
<proteinExistence type="predicted"/>
<sequence length="463" mass="50512">MRPRKKRAMDTTDKMETSASANDMTIATAIIIAFGLLSGVALIVIVILLLVKFRGMLCRRCCPSSYGLNNKQAVDLPAGESGNNCHTVEAKGTDARTSEVILAEVRTINELKGSCREDNNNQYENGTGVLNQSDNLHLLTKDIIQEQPTADIERCRDNEHADIEEPQFSSLSDLTEMIQDIISSHMRQTSDGIINSSDGSLLPMTPESNNALAVIEIHQTDAQSQHDDHDLDSNAHSNADRCQALESDTLCKLPSLIPMDTEDMANHSADSKDAGSKIEMETVTSGNSTASPVIQETDPKSQSGISFPEMTTVYDEGLDYDSFVSSLQLGERHSMLITENQSFNNSDTDGEDVTPPIQPSSDVDIFSIVISTPCKNKADEMNADRESDDSANECAPKKKHLNGERLVDQNSVLLLTAQEVQKIGGSESSSSPCNQKTDTDVDDDNRNDICPHSRTATSQNQQQ</sequence>
<evidence type="ECO:0000313" key="4">
    <source>
        <dbReference type="Proteomes" id="UP001208570"/>
    </source>
</evidence>
<comment type="caution">
    <text evidence="3">The sequence shown here is derived from an EMBL/GenBank/DDBJ whole genome shotgun (WGS) entry which is preliminary data.</text>
</comment>
<keyword evidence="2" id="KW-1133">Transmembrane helix</keyword>
<evidence type="ECO:0000313" key="3">
    <source>
        <dbReference type="EMBL" id="KAK2144408.1"/>
    </source>
</evidence>
<organism evidence="3 4">
    <name type="scientific">Paralvinella palmiformis</name>
    <dbReference type="NCBI Taxonomy" id="53620"/>
    <lineage>
        <taxon>Eukaryota</taxon>
        <taxon>Metazoa</taxon>
        <taxon>Spiralia</taxon>
        <taxon>Lophotrochozoa</taxon>
        <taxon>Annelida</taxon>
        <taxon>Polychaeta</taxon>
        <taxon>Sedentaria</taxon>
        <taxon>Canalipalpata</taxon>
        <taxon>Terebellida</taxon>
        <taxon>Terebelliformia</taxon>
        <taxon>Alvinellidae</taxon>
        <taxon>Paralvinella</taxon>
    </lineage>
</organism>
<feature type="transmembrane region" description="Helical" evidence="2">
    <location>
        <begin position="24"/>
        <end position="51"/>
    </location>
</feature>
<name>A0AAD9J170_9ANNE</name>
<feature type="compositionally biased region" description="Polar residues" evidence="1">
    <location>
        <begin position="426"/>
        <end position="436"/>
    </location>
</feature>
<dbReference type="AlphaFoldDB" id="A0AAD9J170"/>
<feature type="region of interest" description="Disordered" evidence="1">
    <location>
        <begin position="377"/>
        <end position="402"/>
    </location>
</feature>
<feature type="region of interest" description="Disordered" evidence="1">
    <location>
        <begin position="422"/>
        <end position="463"/>
    </location>
</feature>
<accession>A0AAD9J170</accession>
<feature type="compositionally biased region" description="Polar residues" evidence="1">
    <location>
        <begin position="454"/>
        <end position="463"/>
    </location>
</feature>
<evidence type="ECO:0000256" key="2">
    <source>
        <dbReference type="SAM" id="Phobius"/>
    </source>
</evidence>
<evidence type="ECO:0000256" key="1">
    <source>
        <dbReference type="SAM" id="MobiDB-lite"/>
    </source>
</evidence>
<feature type="compositionally biased region" description="Polar residues" evidence="1">
    <location>
        <begin position="283"/>
        <end position="305"/>
    </location>
</feature>
<feature type="region of interest" description="Disordered" evidence="1">
    <location>
        <begin position="283"/>
        <end position="307"/>
    </location>
</feature>
<dbReference type="Proteomes" id="UP001208570">
    <property type="component" value="Unassembled WGS sequence"/>
</dbReference>
<reference evidence="3" key="1">
    <citation type="journal article" date="2023" name="Mol. Biol. Evol.">
        <title>Third-Generation Sequencing Reveals the Adaptive Role of the Epigenome in Three Deep-Sea Polychaetes.</title>
        <authorList>
            <person name="Perez M."/>
            <person name="Aroh O."/>
            <person name="Sun Y."/>
            <person name="Lan Y."/>
            <person name="Juniper S.K."/>
            <person name="Young C.R."/>
            <person name="Angers B."/>
            <person name="Qian P.Y."/>
        </authorList>
    </citation>
    <scope>NUCLEOTIDE SEQUENCE</scope>
    <source>
        <strain evidence="3">P08H-3</strain>
    </source>
</reference>
<protein>
    <submittedName>
        <fullName evidence="3">Uncharacterized protein</fullName>
    </submittedName>
</protein>
<gene>
    <name evidence="3" type="ORF">LSH36_759g01002</name>
</gene>